<proteinExistence type="predicted"/>
<accession>A0ABW9W5H8</accession>
<keyword evidence="3" id="KW-0732">Signal</keyword>
<dbReference type="InterPro" id="IPR050708">
    <property type="entry name" value="T6SS_VgrG/RHS"/>
</dbReference>
<dbReference type="InterPro" id="IPR046653">
    <property type="entry name" value="DUF6765"/>
</dbReference>
<feature type="domain" description="Teneurin-like YD-shell" evidence="5">
    <location>
        <begin position="1302"/>
        <end position="1388"/>
    </location>
</feature>
<evidence type="ECO:0000259" key="5">
    <source>
        <dbReference type="Pfam" id="PF25023"/>
    </source>
</evidence>
<dbReference type="EMBL" id="WWCT01000021">
    <property type="protein sequence ID" value="MYN29176.1"/>
    <property type="molecule type" value="Genomic_DNA"/>
</dbReference>
<dbReference type="Gene3D" id="2.180.10.10">
    <property type="entry name" value="RHS repeat-associated core"/>
    <property type="match status" value="3"/>
</dbReference>
<dbReference type="InterPro" id="IPR031325">
    <property type="entry name" value="RHS_repeat"/>
</dbReference>
<feature type="chain" id="PRO_5046599679" description="RHS repeat protein" evidence="3">
    <location>
        <begin position="24"/>
        <end position="1720"/>
    </location>
</feature>
<evidence type="ECO:0000256" key="3">
    <source>
        <dbReference type="SAM" id="SignalP"/>
    </source>
</evidence>
<dbReference type="NCBIfam" id="TIGR01643">
    <property type="entry name" value="YD_repeat_2x"/>
    <property type="match status" value="5"/>
</dbReference>
<dbReference type="InterPro" id="IPR045351">
    <property type="entry name" value="DUF6531"/>
</dbReference>
<evidence type="ECO:0000259" key="4">
    <source>
        <dbReference type="Pfam" id="PF20148"/>
    </source>
</evidence>
<reference evidence="6 7" key="1">
    <citation type="submission" date="2019-12" db="EMBL/GenBank/DDBJ databases">
        <title>Novel species isolated from a subtropical stream in China.</title>
        <authorList>
            <person name="Lu H."/>
        </authorList>
    </citation>
    <scope>NUCLEOTIDE SEQUENCE [LARGE SCALE GENOMIC DNA]</scope>
    <source>
        <strain evidence="6 7">CY42W</strain>
    </source>
</reference>
<dbReference type="Pfam" id="PF25023">
    <property type="entry name" value="TEN_YD-shell"/>
    <property type="match status" value="2"/>
</dbReference>
<dbReference type="Pfam" id="PF05593">
    <property type="entry name" value="RHS_repeat"/>
    <property type="match status" value="1"/>
</dbReference>
<evidence type="ECO:0000256" key="1">
    <source>
        <dbReference type="ARBA" id="ARBA00022737"/>
    </source>
</evidence>
<feature type="domain" description="DUF6531" evidence="4">
    <location>
        <begin position="55"/>
        <end position="132"/>
    </location>
</feature>
<dbReference type="InterPro" id="IPR022385">
    <property type="entry name" value="Rhs_assc_core"/>
</dbReference>
<evidence type="ECO:0000256" key="2">
    <source>
        <dbReference type="SAM" id="MobiDB-lite"/>
    </source>
</evidence>
<keyword evidence="7" id="KW-1185">Reference proteome</keyword>
<evidence type="ECO:0000313" key="6">
    <source>
        <dbReference type="EMBL" id="MYN29176.1"/>
    </source>
</evidence>
<evidence type="ECO:0000313" key="7">
    <source>
        <dbReference type="Proteomes" id="UP000642144"/>
    </source>
</evidence>
<organism evidence="6 7">
    <name type="scientific">Duganella levis</name>
    <dbReference type="NCBI Taxonomy" id="2692169"/>
    <lineage>
        <taxon>Bacteria</taxon>
        <taxon>Pseudomonadati</taxon>
        <taxon>Pseudomonadota</taxon>
        <taxon>Betaproteobacteria</taxon>
        <taxon>Burkholderiales</taxon>
        <taxon>Oxalobacteraceae</taxon>
        <taxon>Telluria group</taxon>
        <taxon>Duganella</taxon>
    </lineage>
</organism>
<dbReference type="InterPro" id="IPR056823">
    <property type="entry name" value="TEN-like_YD-shell"/>
</dbReference>
<gene>
    <name evidence="6" type="ORF">GTP69_22480</name>
</gene>
<comment type="caution">
    <text evidence="6">The sequence shown here is derived from an EMBL/GenBank/DDBJ whole genome shotgun (WGS) entry which is preliminary data.</text>
</comment>
<protein>
    <recommendedName>
        <fullName evidence="8">RHS repeat protein</fullName>
    </recommendedName>
</protein>
<dbReference type="Pfam" id="PF20148">
    <property type="entry name" value="DUF6531"/>
    <property type="match status" value="1"/>
</dbReference>
<dbReference type="SUPFAM" id="SSF69304">
    <property type="entry name" value="Tricorn protease N-terminal domain"/>
    <property type="match status" value="1"/>
</dbReference>
<evidence type="ECO:0008006" key="8">
    <source>
        <dbReference type="Google" id="ProtNLM"/>
    </source>
</evidence>
<dbReference type="RefSeq" id="WP_161056954.1">
    <property type="nucleotide sequence ID" value="NZ_WWCT01000021.1"/>
</dbReference>
<dbReference type="InterPro" id="IPR006530">
    <property type="entry name" value="YD"/>
</dbReference>
<dbReference type="PANTHER" id="PTHR32305">
    <property type="match status" value="1"/>
</dbReference>
<feature type="signal peptide" evidence="3">
    <location>
        <begin position="1"/>
        <end position="23"/>
    </location>
</feature>
<keyword evidence="1" id="KW-0677">Repeat</keyword>
<dbReference type="PANTHER" id="PTHR32305:SF15">
    <property type="entry name" value="PROTEIN RHSA-RELATED"/>
    <property type="match status" value="1"/>
</dbReference>
<feature type="compositionally biased region" description="Low complexity" evidence="2">
    <location>
        <begin position="31"/>
        <end position="49"/>
    </location>
</feature>
<feature type="domain" description="Teneurin-like YD-shell" evidence="5">
    <location>
        <begin position="729"/>
        <end position="873"/>
    </location>
</feature>
<name>A0ABW9W5H8_9BURK</name>
<dbReference type="NCBIfam" id="TIGR03696">
    <property type="entry name" value="Rhs_assc_core"/>
    <property type="match status" value="1"/>
</dbReference>
<sequence length="1720" mass="189355">MKTFHQGMLLSFCCLLLSSAAMAECGPVPGGPPAACTPSSPASISASGGVDAGAGNPLNVMTGNKYQREDDMPALPGILGLEIVRHYNSAYSKPGTPSGPMGREWKLSYETELIDKSGKIQILQADGSRLIFDRDPKHPNLCSTVLPANGRIILGQEPNGANDYTWTWPSGRRLHFNSGGKLDRITAPSGEAVSLQYDADQLLVSVTDPQGRSLHLAYLDRQTAKAGDRFRGVQRIVSPVGRFTYEYGSTVPKGSTAFDARILLANMARVRLPAGSAAGVSRVYHHEDPRFPWLLTGISIETPGPRGQPVVTRFATFGYDDNAQANLSTHAGNVGKVTLDTREGGKTVLTNSLGQRTVYRHAIVGGEHRLLEVRGAGCSTCGETNVRYTYDKLGQLVEAIKLSENGEPISAIRRTLDHLGRPVAISKVSYEHGKPGAAVPQLRLAYQGEDVAPTLLAWPSVVPGKERQTRIAYNAAGQPLSVTETGWIPTYAGKQAAAPIARTTTYRYATIHGRSLLTHIDGPLPNGKTNSPIDSDVTVFEYDNGADSNGATAQGKLAQYDERAGSHNGRLTRITAPGNLVTEVLTRDEALRPSQLRVTDGDLVWLASIRSNRRGQPENIELSGGAMQRQLRYEYDADGRIQTVTRPGNLRSTFEYDPAGRPSRIILPDGSGVAITHDTEDRAGSVSRYNDMTAAAAQALASIRFDYSRDIGKPGRLTAQADSLGLLNSYRYNDIGQVIAITNAIGTHSTFAYDADGRLANRTDAADSKDAASLALAYDNAGRATRVTAPNAVNTLRRYDDFGLKVFEADPDRGVTLFRYDVAGRPLVRIDETGTATSYSYDHAGRLLAVGKDKITNLLQYRYRGSRLAGMVSTTDGNPAHAVERLEYQYDALGQKTKETRWLADVTARTASEGLLFITRYEYDEAGRLVHQVLPDGHSLHYRFAAAGDARQRADQRYRPGQLHAILFDDQIVVSDIEQTIAGGLTGYTMSNGARQQIQLDRRGRIAQLRTVADSANGPWWRRIAAWFSSKPDSANTPLYQQINHYDEADRLVQIERQMAAPDVGKPPNARREKYAYDRMDRLTSIVSSDGADSTFRYDPVGNRVAESVKFTHQFGDKIPATEPTAFRFNYAPRGNWLLSTTQANATAVPHVQNAWFYHPTGLPIVQLRWQTSGATNRHIFYSRDKRPISVYENGQLIARYHYNSQGERIAKTIFSLRSELVPVSLAKVAIRGETTYSLYNDERLAAETDSRGHITAHYVYLYGKPVAKVEMMDSTSLIHRLWSAVKMRTEGKARSSLPQVFAIVADHLGTPQEVLDERRQAVWQAATAAFGQARVTYAAVSKNGKPFQMDLRFPGQVYDAETGLHYNYLRDYDPLLGRYLAPDPLGVSAGTNPYTYASNNPLTNVDPLGLYQIDVHYYMTFFLAITAGVDKDVARQIALATEYIDTNPVTRPMKDGRFLDYWDSVFINQPALVRYHFVEDGYDPPRTAVESLYYITTGSDLQSYVDRRIVMPASPQLQRLLDASNFAKTDPNANCLSSAQLFGEYLHAFEDTFAHRDRFNEPYAATTGGLGIGHLMGSKDPDYTYNHPTLEIAGIPIAPWDNNEARTLEMETEVFSKLKAFSNPANHQESSINTIAYTLKIFNAFQANEDSGNISDKVAILNKALQYLGYSGIDLTYKRGQDAYSNSEAATNRDDALSRLDPSDYIGTILPRGTAPLPQ</sequence>
<dbReference type="Proteomes" id="UP000642144">
    <property type="component" value="Unassembled WGS sequence"/>
</dbReference>
<dbReference type="Pfam" id="PF20551">
    <property type="entry name" value="DUF6765"/>
    <property type="match status" value="1"/>
</dbReference>
<feature type="region of interest" description="Disordered" evidence="2">
    <location>
        <begin position="31"/>
        <end position="50"/>
    </location>
</feature>